<comment type="caution">
    <text evidence="1">The sequence shown here is derived from an EMBL/GenBank/DDBJ whole genome shotgun (WGS) entry which is preliminary data.</text>
</comment>
<evidence type="ECO:0000313" key="2">
    <source>
        <dbReference type="Proteomes" id="UP000244523"/>
    </source>
</evidence>
<name>A0A2T6K6J3_9RHOB</name>
<evidence type="ECO:0000313" key="1">
    <source>
        <dbReference type="EMBL" id="PUB10248.1"/>
    </source>
</evidence>
<dbReference type="AlphaFoldDB" id="A0A2T6K6J3"/>
<keyword evidence="2" id="KW-1185">Reference proteome</keyword>
<gene>
    <name evidence="1" type="ORF">C8N45_12010</name>
</gene>
<dbReference type="EMBL" id="QBUD01000020">
    <property type="protein sequence ID" value="PUB10248.1"/>
    <property type="molecule type" value="Genomic_DNA"/>
</dbReference>
<dbReference type="Proteomes" id="UP000244523">
    <property type="component" value="Unassembled WGS sequence"/>
</dbReference>
<reference evidence="1 2" key="1">
    <citation type="submission" date="2018-04" db="EMBL/GenBank/DDBJ databases">
        <title>Genomic Encyclopedia of Archaeal and Bacterial Type Strains, Phase II (KMG-II): from individual species to whole genera.</title>
        <authorList>
            <person name="Goeker M."/>
        </authorList>
    </citation>
    <scope>NUCLEOTIDE SEQUENCE [LARGE SCALE GENOMIC DNA]</scope>
    <source>
        <strain evidence="1 2">DSM 29955</strain>
    </source>
</reference>
<sequence>MKTDEIHTAHGLVEVTFNSDLDAVYLRWISEYDEGTRVRDAVRAALDYVRANDVKHWVVDVSMSSHALSNEDYEWVSSEDFRASIRNSPLQKFVLLPPLPDSGQDDRWVKDWEQNTLANFGDRVKAKVCDGLKDARTFLLQEKE</sequence>
<protein>
    <submittedName>
        <fullName evidence="1">Uncharacterized protein</fullName>
    </submittedName>
</protein>
<accession>A0A2T6K6J3</accession>
<organism evidence="1 2">
    <name type="scientific">Yoonia sediminilitoris</name>
    <dbReference type="NCBI Taxonomy" id="1286148"/>
    <lineage>
        <taxon>Bacteria</taxon>
        <taxon>Pseudomonadati</taxon>
        <taxon>Pseudomonadota</taxon>
        <taxon>Alphaproteobacteria</taxon>
        <taxon>Rhodobacterales</taxon>
        <taxon>Paracoccaceae</taxon>
        <taxon>Yoonia</taxon>
    </lineage>
</organism>
<proteinExistence type="predicted"/>